<keyword evidence="6" id="KW-1185">Reference proteome</keyword>
<dbReference type="KEGG" id="ruv:EC9_33340"/>
<dbReference type="PROSITE" id="PS00018">
    <property type="entry name" value="EF_HAND_1"/>
    <property type="match status" value="1"/>
</dbReference>
<dbReference type="Pfam" id="PF20434">
    <property type="entry name" value="BD-FAE"/>
    <property type="match status" value="1"/>
</dbReference>
<evidence type="ECO:0000313" key="6">
    <source>
        <dbReference type="Proteomes" id="UP000319557"/>
    </source>
</evidence>
<name>A0A517M2N6_9BACT</name>
<accession>A0A517M2N6</accession>
<gene>
    <name evidence="5" type="primary">nlhH_2</name>
    <name evidence="5" type="ORF">EC9_33340</name>
</gene>
<keyword evidence="3" id="KW-0732">Signal</keyword>
<feature type="domain" description="BD-FAE-like" evidence="4">
    <location>
        <begin position="140"/>
        <end position="328"/>
    </location>
</feature>
<comment type="similarity">
    <text evidence="1">Belongs to the 'GDXG' lipolytic enzyme family.</text>
</comment>
<dbReference type="EC" id="3.1.1.1" evidence="5"/>
<dbReference type="EMBL" id="CP036261">
    <property type="protein sequence ID" value="QDS89137.1"/>
    <property type="molecule type" value="Genomic_DNA"/>
</dbReference>
<keyword evidence="2 5" id="KW-0378">Hydrolase</keyword>
<dbReference type="GO" id="GO:0004806">
    <property type="term" value="F:triacylglycerol lipase activity"/>
    <property type="evidence" value="ECO:0007669"/>
    <property type="project" value="TreeGrafter"/>
</dbReference>
<dbReference type="PANTHER" id="PTHR48081:SF30">
    <property type="entry name" value="ACETYL-HYDROLASE LIPR-RELATED"/>
    <property type="match status" value="1"/>
</dbReference>
<dbReference type="Proteomes" id="UP000319557">
    <property type="component" value="Chromosome"/>
</dbReference>
<evidence type="ECO:0000256" key="2">
    <source>
        <dbReference type="ARBA" id="ARBA00022801"/>
    </source>
</evidence>
<protein>
    <submittedName>
        <fullName evidence="5">Carboxylesterase NlhH</fullName>
        <ecNumber evidence="5">3.1.1.1</ecNumber>
    </submittedName>
</protein>
<sequence length="403" mass="44259" precursor="true">MKYNFALLLCSSLIASAGFCQESERPAGEAADRRAALLKRFPESDTNKDGILSARELAAHLQKQRSGPEGKERLKQLLKRFPKADANKDGELGWQEARDYQAANAKNRTPQTRRNRAPKVVAPVPDVAYGDHPLQRFDLWPIPDAKQPTPLVIFIHGGGFRGGDKSLIRPDTIDKFLDAGVAVAAMNYRLSDSGPYPIMMHDAARGLQTLRHRADQWNIDPQRVVCFGGSAGAGISLWLAFHDDLADPSSDDPVARQSTRIVAAGAMNGQPAYDIHLFREWFGLPDLQPGPALPAFVGIEDESEFDKPEIRALMKEASPISHLSEDDTAAVYMFYSRPNVPVTLETESSVWVHHVRLGLAMQKAMEPLGLQCIVTAPDIKAENPYESIEAFLIAKASGETSAP</sequence>
<dbReference type="SUPFAM" id="SSF47473">
    <property type="entry name" value="EF-hand"/>
    <property type="match status" value="1"/>
</dbReference>
<reference evidence="5 6" key="1">
    <citation type="submission" date="2019-02" db="EMBL/GenBank/DDBJ databases">
        <title>Deep-cultivation of Planctomycetes and their phenomic and genomic characterization uncovers novel biology.</title>
        <authorList>
            <person name="Wiegand S."/>
            <person name="Jogler M."/>
            <person name="Boedeker C."/>
            <person name="Pinto D."/>
            <person name="Vollmers J."/>
            <person name="Rivas-Marin E."/>
            <person name="Kohn T."/>
            <person name="Peeters S.H."/>
            <person name="Heuer A."/>
            <person name="Rast P."/>
            <person name="Oberbeckmann S."/>
            <person name="Bunk B."/>
            <person name="Jeske O."/>
            <person name="Meyerdierks A."/>
            <person name="Storesund J.E."/>
            <person name="Kallscheuer N."/>
            <person name="Luecker S."/>
            <person name="Lage O.M."/>
            <person name="Pohl T."/>
            <person name="Merkel B.J."/>
            <person name="Hornburger P."/>
            <person name="Mueller R.-W."/>
            <person name="Bruemmer F."/>
            <person name="Labrenz M."/>
            <person name="Spormann A.M."/>
            <person name="Op den Camp H."/>
            <person name="Overmann J."/>
            <person name="Amann R."/>
            <person name="Jetten M.S.M."/>
            <person name="Mascher T."/>
            <person name="Medema M.H."/>
            <person name="Devos D.P."/>
            <person name="Kaster A.-K."/>
            <person name="Ovreas L."/>
            <person name="Rohde M."/>
            <person name="Galperin M.Y."/>
            <person name="Jogler C."/>
        </authorList>
    </citation>
    <scope>NUCLEOTIDE SEQUENCE [LARGE SCALE GENOMIC DNA]</scope>
    <source>
        <strain evidence="5 6">EC9</strain>
    </source>
</reference>
<dbReference type="InterPro" id="IPR029058">
    <property type="entry name" value="AB_hydrolase_fold"/>
</dbReference>
<feature type="signal peptide" evidence="3">
    <location>
        <begin position="1"/>
        <end position="17"/>
    </location>
</feature>
<evidence type="ECO:0000256" key="3">
    <source>
        <dbReference type="SAM" id="SignalP"/>
    </source>
</evidence>
<organism evidence="5 6">
    <name type="scientific">Rosistilla ulvae</name>
    <dbReference type="NCBI Taxonomy" id="1930277"/>
    <lineage>
        <taxon>Bacteria</taxon>
        <taxon>Pseudomonadati</taxon>
        <taxon>Planctomycetota</taxon>
        <taxon>Planctomycetia</taxon>
        <taxon>Pirellulales</taxon>
        <taxon>Pirellulaceae</taxon>
        <taxon>Rosistilla</taxon>
    </lineage>
</organism>
<dbReference type="InterPro" id="IPR011992">
    <property type="entry name" value="EF-hand-dom_pair"/>
</dbReference>
<dbReference type="InterPro" id="IPR018247">
    <property type="entry name" value="EF_Hand_1_Ca_BS"/>
</dbReference>
<dbReference type="InterPro" id="IPR049492">
    <property type="entry name" value="BD-FAE-like_dom"/>
</dbReference>
<dbReference type="OrthoDB" id="265201at2"/>
<dbReference type="PANTHER" id="PTHR48081">
    <property type="entry name" value="AB HYDROLASE SUPERFAMILY PROTEIN C4A8.06C"/>
    <property type="match status" value="1"/>
</dbReference>
<evidence type="ECO:0000313" key="5">
    <source>
        <dbReference type="EMBL" id="QDS89137.1"/>
    </source>
</evidence>
<evidence type="ECO:0000256" key="1">
    <source>
        <dbReference type="ARBA" id="ARBA00010515"/>
    </source>
</evidence>
<dbReference type="SUPFAM" id="SSF53474">
    <property type="entry name" value="alpha/beta-Hydrolases"/>
    <property type="match status" value="1"/>
</dbReference>
<dbReference type="GO" id="GO:0106435">
    <property type="term" value="F:carboxylesterase activity"/>
    <property type="evidence" value="ECO:0007669"/>
    <property type="project" value="UniProtKB-EC"/>
</dbReference>
<dbReference type="AlphaFoldDB" id="A0A517M2N6"/>
<proteinExistence type="inferred from homology"/>
<dbReference type="RefSeq" id="WP_145346698.1">
    <property type="nucleotide sequence ID" value="NZ_CP036261.1"/>
</dbReference>
<dbReference type="InterPro" id="IPR050300">
    <property type="entry name" value="GDXG_lipolytic_enzyme"/>
</dbReference>
<evidence type="ECO:0000259" key="4">
    <source>
        <dbReference type="Pfam" id="PF20434"/>
    </source>
</evidence>
<dbReference type="Gene3D" id="3.40.50.1820">
    <property type="entry name" value="alpha/beta hydrolase"/>
    <property type="match status" value="1"/>
</dbReference>
<dbReference type="Gene3D" id="1.10.238.10">
    <property type="entry name" value="EF-hand"/>
    <property type="match status" value="1"/>
</dbReference>
<feature type="chain" id="PRO_5022008908" evidence="3">
    <location>
        <begin position="18"/>
        <end position="403"/>
    </location>
</feature>